<comment type="caution">
    <text evidence="4">The sequence shown here is derived from an EMBL/GenBank/DDBJ whole genome shotgun (WGS) entry which is preliminary data.</text>
</comment>
<feature type="region of interest" description="Disordered" evidence="1">
    <location>
        <begin position="174"/>
        <end position="194"/>
    </location>
</feature>
<evidence type="ECO:0000259" key="3">
    <source>
        <dbReference type="Pfam" id="PF08044"/>
    </source>
</evidence>
<sequence>MSTPFNQSDASMRLSDADRDQAMNALGHALAEGRLQIDEFDDRCAAVAQAQYQRDLDQVFVDIPFTQQATGGAVEKYYSESQVQRAREAAKKPRLGTSILTSLAGMIAFPGFVALAFEAGSTGTAVLFGGLAMLSAFVVPAIWIALYVMQIGPDSWHRPSPAQLERQRRKEIRAAEAGRRAEQKELTRQQWAERRHQAAELSGDAMNMAREQLNKWKNR</sequence>
<accession>A0AAP4BSQ5</accession>
<gene>
    <name evidence="4" type="ORF">QPX42_09945</name>
</gene>
<protein>
    <submittedName>
        <fullName evidence="4">DUF1707 domain-containing protein</fullName>
    </submittedName>
</protein>
<dbReference type="InterPro" id="IPR012551">
    <property type="entry name" value="DUF1707_SHOCT-like"/>
</dbReference>
<evidence type="ECO:0000256" key="2">
    <source>
        <dbReference type="SAM" id="Phobius"/>
    </source>
</evidence>
<dbReference type="Proteomes" id="UP001224412">
    <property type="component" value="Unassembled WGS sequence"/>
</dbReference>
<organism evidence="4 5">
    <name type="scientific">Corynebacterium pseudodiphtheriticum</name>
    <dbReference type="NCBI Taxonomy" id="37637"/>
    <lineage>
        <taxon>Bacteria</taxon>
        <taxon>Bacillati</taxon>
        <taxon>Actinomycetota</taxon>
        <taxon>Actinomycetes</taxon>
        <taxon>Mycobacteriales</taxon>
        <taxon>Corynebacteriaceae</taxon>
        <taxon>Corynebacterium</taxon>
    </lineage>
</organism>
<feature type="transmembrane region" description="Helical" evidence="2">
    <location>
        <begin position="95"/>
        <end position="117"/>
    </location>
</feature>
<dbReference type="AlphaFoldDB" id="A0AAP4BSQ5"/>
<dbReference type="PANTHER" id="PTHR40763:SF5">
    <property type="entry name" value="MEMBRANE PROTEIN"/>
    <property type="match status" value="1"/>
</dbReference>
<dbReference type="EMBL" id="JASNVH010000019">
    <property type="protein sequence ID" value="MDK4307855.1"/>
    <property type="molecule type" value="Genomic_DNA"/>
</dbReference>
<keyword evidence="2" id="KW-0472">Membrane</keyword>
<evidence type="ECO:0000313" key="4">
    <source>
        <dbReference type="EMBL" id="MDK4307855.1"/>
    </source>
</evidence>
<reference evidence="4" key="1">
    <citation type="submission" date="2023-05" db="EMBL/GenBank/DDBJ databases">
        <title>Metabolic capabilities are highly conserved among human nasal-associated Corynebacterium species in pangenomic analyses.</title>
        <authorList>
            <person name="Tran T.H."/>
            <person name="Roberts A.Q."/>
            <person name="Escapa I.F."/>
            <person name="Gao W."/>
            <person name="Conlan S."/>
            <person name="Kong H."/>
            <person name="Segre J.A."/>
            <person name="Kelly M.S."/>
            <person name="Lemon K.P."/>
        </authorList>
    </citation>
    <scope>NUCLEOTIDE SEQUENCE</scope>
    <source>
        <strain evidence="4">KPL2773</strain>
    </source>
</reference>
<feature type="domain" description="DUF1707" evidence="3">
    <location>
        <begin position="12"/>
        <end position="64"/>
    </location>
</feature>
<evidence type="ECO:0000313" key="5">
    <source>
        <dbReference type="Proteomes" id="UP001224412"/>
    </source>
</evidence>
<feature type="transmembrane region" description="Helical" evidence="2">
    <location>
        <begin position="123"/>
        <end position="148"/>
    </location>
</feature>
<proteinExistence type="predicted"/>
<dbReference type="Pfam" id="PF08044">
    <property type="entry name" value="DUF1707"/>
    <property type="match status" value="1"/>
</dbReference>
<keyword evidence="2" id="KW-1133">Transmembrane helix</keyword>
<evidence type="ECO:0000256" key="1">
    <source>
        <dbReference type="SAM" id="MobiDB-lite"/>
    </source>
</evidence>
<dbReference type="RefSeq" id="WP_242722813.1">
    <property type="nucleotide sequence ID" value="NZ_CP051667.1"/>
</dbReference>
<name>A0AAP4BSQ5_9CORY</name>
<dbReference type="PANTHER" id="PTHR40763">
    <property type="entry name" value="MEMBRANE PROTEIN-RELATED"/>
    <property type="match status" value="1"/>
</dbReference>
<keyword evidence="2" id="KW-0812">Transmembrane</keyword>